<name>A0A1S2V9V0_9PSED</name>
<comment type="caution">
    <text evidence="1">The sequence shown here is derived from an EMBL/GenBank/DDBJ whole genome shotgun (WGS) entry which is preliminary data.</text>
</comment>
<evidence type="ECO:0000313" key="1">
    <source>
        <dbReference type="EMBL" id="OIN54996.1"/>
    </source>
</evidence>
<accession>A0A1S2V9V0</accession>
<dbReference type="InterPro" id="IPR010780">
    <property type="entry name" value="DUF1375"/>
</dbReference>
<dbReference type="AlphaFoldDB" id="A0A1S2V9V0"/>
<dbReference type="Pfam" id="PF07119">
    <property type="entry name" value="DUF1375"/>
    <property type="match status" value="1"/>
</dbReference>
<dbReference type="EMBL" id="MDDR01000004">
    <property type="protein sequence ID" value="OIN54996.1"/>
    <property type="molecule type" value="Genomic_DNA"/>
</dbReference>
<dbReference type="Proteomes" id="UP000181661">
    <property type="component" value="Unassembled WGS sequence"/>
</dbReference>
<organism evidence="1 2">
    <name type="scientific">Pseudomonas costantinii</name>
    <dbReference type="NCBI Taxonomy" id="168469"/>
    <lineage>
        <taxon>Bacteria</taxon>
        <taxon>Pseudomonadati</taxon>
        <taxon>Pseudomonadota</taxon>
        <taxon>Gammaproteobacteria</taxon>
        <taxon>Pseudomonadales</taxon>
        <taxon>Pseudomonadaceae</taxon>
        <taxon>Pseudomonas</taxon>
    </lineage>
</organism>
<dbReference type="RefSeq" id="WP_071482735.1">
    <property type="nucleotide sequence ID" value="NZ_FNTS01000002.1"/>
</dbReference>
<evidence type="ECO:0000313" key="2">
    <source>
        <dbReference type="Proteomes" id="UP000181661"/>
    </source>
</evidence>
<evidence type="ECO:0008006" key="3">
    <source>
        <dbReference type="Google" id="ProtNLM"/>
    </source>
</evidence>
<gene>
    <name evidence="1" type="ORF">BFL40_01440</name>
</gene>
<sequence length="125" mass="13638">MDQKERDVKNLSNILWGAVCLSLAGCGTINTVFRPDAVASQDLKDSRSHCENVPRIYSGVIYNFCTLNGTPAPDKSLKDKSLGDHAGRALPFVAFDAVASGVLDTLVLPYTIYRQSNDGSIEIYR</sequence>
<protein>
    <recommendedName>
        <fullName evidence="3">YceK/YidQ family lipoprotein</fullName>
    </recommendedName>
</protein>
<dbReference type="PROSITE" id="PS51257">
    <property type="entry name" value="PROKAR_LIPOPROTEIN"/>
    <property type="match status" value="1"/>
</dbReference>
<reference evidence="1 2" key="1">
    <citation type="submission" date="2016-08" db="EMBL/GenBank/DDBJ databases">
        <title>Draft genome sequence of Pseudomonas costantinii LMG 22119, type strain isolated from cultivated mushroom (Agaricus bisporus) sporophores.</title>
        <authorList>
            <person name="Tambong J.T."/>
        </authorList>
    </citation>
    <scope>NUCLEOTIDE SEQUENCE [LARGE SCALE GENOMIC DNA]</scope>
    <source>
        <strain evidence="1 2">LMG 22119</strain>
    </source>
</reference>
<proteinExistence type="predicted"/>